<dbReference type="AlphaFoldDB" id="A0A098VVV2"/>
<accession>A0A098VVV2</accession>
<evidence type="ECO:0000256" key="1">
    <source>
        <dbReference type="SAM" id="MobiDB-lite"/>
    </source>
</evidence>
<keyword evidence="4" id="KW-1185">Reference proteome</keyword>
<dbReference type="Pfam" id="PF13878">
    <property type="entry name" value="zf-C2H2_3"/>
    <property type="match status" value="1"/>
</dbReference>
<feature type="compositionally biased region" description="Basic and acidic residues" evidence="1">
    <location>
        <begin position="60"/>
        <end position="72"/>
    </location>
</feature>
<comment type="caution">
    <text evidence="3">The sequence shown here is derived from an EMBL/GenBank/DDBJ whole genome shotgun (WGS) entry which is preliminary data.</text>
</comment>
<organism evidence="3 4">
    <name type="scientific">Mitosporidium daphniae</name>
    <dbReference type="NCBI Taxonomy" id="1485682"/>
    <lineage>
        <taxon>Eukaryota</taxon>
        <taxon>Fungi</taxon>
        <taxon>Fungi incertae sedis</taxon>
        <taxon>Microsporidia</taxon>
        <taxon>Mitosporidium</taxon>
    </lineage>
</organism>
<feature type="domain" description="N-acetyltransferase ESCO zinc-finger" evidence="2">
    <location>
        <begin position="77"/>
        <end position="116"/>
    </location>
</feature>
<gene>
    <name evidence="3" type="ORF">DI09_111p70</name>
</gene>
<dbReference type="RefSeq" id="XP_013239524.1">
    <property type="nucleotide sequence ID" value="XM_013384070.1"/>
</dbReference>
<feature type="region of interest" description="Disordered" evidence="1">
    <location>
        <begin position="50"/>
        <end position="72"/>
    </location>
</feature>
<evidence type="ECO:0000259" key="2">
    <source>
        <dbReference type="Pfam" id="PF13878"/>
    </source>
</evidence>
<dbReference type="GeneID" id="25258036"/>
<proteinExistence type="predicted"/>
<dbReference type="Proteomes" id="UP000029725">
    <property type="component" value="Unassembled WGS sequence"/>
</dbReference>
<sequence>MINCNGPKKYGLKGKLPCPSPQPRPAPMQIFDEERKKAAQNTLLSYFTSTTTSNDPWSPAKDEQHAPFDGNRKESKQLYLRLGQKENFLTECRECFMAYNPSCVEDRKIHSKYHKKCSLK</sequence>
<feature type="region of interest" description="Disordered" evidence="1">
    <location>
        <begin position="1"/>
        <end position="27"/>
    </location>
</feature>
<protein>
    <recommendedName>
        <fullName evidence="2">N-acetyltransferase ESCO zinc-finger domain-containing protein</fullName>
    </recommendedName>
</protein>
<evidence type="ECO:0000313" key="3">
    <source>
        <dbReference type="EMBL" id="KGG53082.1"/>
    </source>
</evidence>
<evidence type="ECO:0000313" key="4">
    <source>
        <dbReference type="Proteomes" id="UP000029725"/>
    </source>
</evidence>
<dbReference type="EMBL" id="JMKJ01000013">
    <property type="protein sequence ID" value="KGG53082.1"/>
    <property type="molecule type" value="Genomic_DNA"/>
</dbReference>
<dbReference type="HOGENOM" id="CLU_2050201_0_0_1"/>
<dbReference type="InterPro" id="IPR028005">
    <property type="entry name" value="AcTrfase_ESCO_Znf_dom"/>
</dbReference>
<feature type="compositionally biased region" description="Low complexity" evidence="1">
    <location>
        <begin position="1"/>
        <end position="17"/>
    </location>
</feature>
<reference evidence="3 4" key="1">
    <citation type="submission" date="2014-04" db="EMBL/GenBank/DDBJ databases">
        <title>A new species of microsporidia sheds light on the evolution of extreme parasitism.</title>
        <authorList>
            <person name="Haag K.L."/>
            <person name="James T.Y."/>
            <person name="Larsson R."/>
            <person name="Schaer T.M."/>
            <person name="Refardt D."/>
            <person name="Pombert J.-F."/>
            <person name="Ebert D."/>
        </authorList>
    </citation>
    <scope>NUCLEOTIDE SEQUENCE [LARGE SCALE GENOMIC DNA]</scope>
    <source>
        <strain evidence="3 4">UGP3</strain>
        <tissue evidence="3">Spores</tissue>
    </source>
</reference>
<name>A0A098VVV2_9MICR</name>
<dbReference type="VEuPathDB" id="MicrosporidiaDB:DI09_111p70"/>